<organism evidence="2 3">
    <name type="scientific">Trichogramma kaykai</name>
    <dbReference type="NCBI Taxonomy" id="54128"/>
    <lineage>
        <taxon>Eukaryota</taxon>
        <taxon>Metazoa</taxon>
        <taxon>Ecdysozoa</taxon>
        <taxon>Arthropoda</taxon>
        <taxon>Hexapoda</taxon>
        <taxon>Insecta</taxon>
        <taxon>Pterygota</taxon>
        <taxon>Neoptera</taxon>
        <taxon>Endopterygota</taxon>
        <taxon>Hymenoptera</taxon>
        <taxon>Apocrita</taxon>
        <taxon>Proctotrupomorpha</taxon>
        <taxon>Chalcidoidea</taxon>
        <taxon>Trichogrammatidae</taxon>
        <taxon>Trichogramma</taxon>
    </lineage>
</organism>
<dbReference type="AlphaFoldDB" id="A0ABD2W1N6"/>
<name>A0ABD2W1N6_9HYME</name>
<dbReference type="EMBL" id="JBJJXI010000141">
    <property type="protein sequence ID" value="KAL3386975.1"/>
    <property type="molecule type" value="Genomic_DNA"/>
</dbReference>
<proteinExistence type="predicted"/>
<reference evidence="2 3" key="1">
    <citation type="journal article" date="2024" name="bioRxiv">
        <title>A reference genome for Trichogramma kaykai: A tiny desert-dwelling parasitoid wasp with competing sex-ratio distorters.</title>
        <authorList>
            <person name="Culotta J."/>
            <person name="Lindsey A.R."/>
        </authorList>
    </citation>
    <scope>NUCLEOTIDE SEQUENCE [LARGE SCALE GENOMIC DNA]</scope>
    <source>
        <strain evidence="2 3">KSX58</strain>
    </source>
</reference>
<sequence>MKPTSFVNHRTPHDYPSSGDACTSDSSEAVANDELKISIDHCCACSNSHIVLHWIMLTESTGNSVVDSYVQQIQELVTCGVRWHVSSIKNPADMASRGAPFDNLAEKQEWFGGLHWFKKSSSDRPAAKDDQESSPGQPVSAQCLQLGASDCVDRSLPSLFSNLDKFLRFMVRLRRWIRLKLKRQPEVAVLQPLTPIELNEAFEACVQESQL</sequence>
<feature type="region of interest" description="Disordered" evidence="1">
    <location>
        <begin position="1"/>
        <end position="21"/>
    </location>
</feature>
<keyword evidence="3" id="KW-1185">Reference proteome</keyword>
<accession>A0ABD2W1N6</accession>
<evidence type="ECO:0000313" key="2">
    <source>
        <dbReference type="EMBL" id="KAL3386975.1"/>
    </source>
</evidence>
<evidence type="ECO:0000256" key="1">
    <source>
        <dbReference type="SAM" id="MobiDB-lite"/>
    </source>
</evidence>
<dbReference type="Proteomes" id="UP001627154">
    <property type="component" value="Unassembled WGS sequence"/>
</dbReference>
<gene>
    <name evidence="2" type="ORF">TKK_017556</name>
</gene>
<comment type="caution">
    <text evidence="2">The sequence shown here is derived from an EMBL/GenBank/DDBJ whole genome shotgun (WGS) entry which is preliminary data.</text>
</comment>
<evidence type="ECO:0000313" key="3">
    <source>
        <dbReference type="Proteomes" id="UP001627154"/>
    </source>
</evidence>
<protein>
    <submittedName>
        <fullName evidence="2">Uncharacterized protein</fullName>
    </submittedName>
</protein>